<protein>
    <submittedName>
        <fullName evidence="2">Heterokaryon incompatibility protein-domain-containing protein</fullName>
    </submittedName>
</protein>
<proteinExistence type="predicted"/>
<evidence type="ECO:0000313" key="2">
    <source>
        <dbReference type="EMBL" id="KAK8244442.1"/>
    </source>
</evidence>
<dbReference type="PANTHER" id="PTHR24148">
    <property type="entry name" value="ANKYRIN REPEAT DOMAIN-CONTAINING PROTEIN 39 HOMOLOG-RELATED"/>
    <property type="match status" value="1"/>
</dbReference>
<dbReference type="EMBL" id="JBBWRZ010000002">
    <property type="protein sequence ID" value="KAK8244442.1"/>
    <property type="molecule type" value="Genomic_DNA"/>
</dbReference>
<evidence type="ECO:0000259" key="1">
    <source>
        <dbReference type="Pfam" id="PF06985"/>
    </source>
</evidence>
<name>A0ABR1Z0E3_9PEZI</name>
<organism evidence="2 3">
    <name type="scientific">Phyllosticta capitalensis</name>
    <dbReference type="NCBI Taxonomy" id="121624"/>
    <lineage>
        <taxon>Eukaryota</taxon>
        <taxon>Fungi</taxon>
        <taxon>Dikarya</taxon>
        <taxon>Ascomycota</taxon>
        <taxon>Pezizomycotina</taxon>
        <taxon>Dothideomycetes</taxon>
        <taxon>Dothideomycetes incertae sedis</taxon>
        <taxon>Botryosphaeriales</taxon>
        <taxon>Phyllostictaceae</taxon>
        <taxon>Phyllosticta</taxon>
    </lineage>
</organism>
<dbReference type="PANTHER" id="PTHR24148:SF73">
    <property type="entry name" value="HET DOMAIN PROTEIN (AFU_ORTHOLOGUE AFUA_8G01020)"/>
    <property type="match status" value="1"/>
</dbReference>
<reference evidence="2 3" key="1">
    <citation type="submission" date="2024-04" db="EMBL/GenBank/DDBJ databases">
        <title>Phyllosticta paracitricarpa is synonymous to the EU quarantine fungus P. citricarpa based on phylogenomic analyses.</title>
        <authorList>
            <consortium name="Lawrence Berkeley National Laboratory"/>
            <person name="Van Ingen-Buijs V.A."/>
            <person name="Van Westerhoven A.C."/>
            <person name="Haridas S."/>
            <person name="Skiadas P."/>
            <person name="Martin F."/>
            <person name="Groenewald J.Z."/>
            <person name="Crous P.W."/>
            <person name="Seidl M.F."/>
        </authorList>
    </citation>
    <scope>NUCLEOTIDE SEQUENCE [LARGE SCALE GENOMIC DNA]</scope>
    <source>
        <strain evidence="2 3">CBS 123374</strain>
    </source>
</reference>
<gene>
    <name evidence="2" type="ORF">HDK90DRAFT_522845</name>
</gene>
<dbReference type="InterPro" id="IPR010730">
    <property type="entry name" value="HET"/>
</dbReference>
<feature type="domain" description="Heterokaryon incompatibility" evidence="1">
    <location>
        <begin position="41"/>
        <end position="150"/>
    </location>
</feature>
<dbReference type="Pfam" id="PF06985">
    <property type="entry name" value="HET"/>
    <property type="match status" value="1"/>
</dbReference>
<accession>A0ABR1Z0E3</accession>
<evidence type="ECO:0000313" key="3">
    <source>
        <dbReference type="Proteomes" id="UP001492380"/>
    </source>
</evidence>
<dbReference type="InterPro" id="IPR052895">
    <property type="entry name" value="HetReg/Transcr_Mod"/>
</dbReference>
<comment type="caution">
    <text evidence="2">The sequence shown here is derived from an EMBL/GenBank/DDBJ whole genome shotgun (WGS) entry which is preliminary data.</text>
</comment>
<dbReference type="Proteomes" id="UP001492380">
    <property type="component" value="Unassembled WGS sequence"/>
</dbReference>
<sequence>MKKGVVALQYQPLNFACSLERSEQGLSFNLESGSLMYPPPYVAISYAWREKGDRKKASTILINGIRVHITISLYNALWYASGHKAKDDLIWADQICISQKDVEERSLQVRQVGKIYTTAYTVFVWLGSASHSSDHAMEVCKRVRYERGEEVVLSRVDKEAIAALVAKQNRLILMCGNRTALWSGLIVALNNMPGDPCVSAESQLLMDALEAFRLNEHRGHLTEPHIHLVHALLDSRYSWATVPRDKIFALLDLTRDGSEVVPAPYYTGLDATIFLSVTCYFIAKQAHTVVILLAARTTDRSRLPYSNQLMPSWLPDWGRLCIDLPPWVVSAIKAERENLDLEFRYFGSVLSVQVPSVKLETIAGCADPADEEELRKYHVGSSLTLSELKRFSMKIAWNVHGCPRVVHQNTHCGDWIFRLENCTLPVVLRQRETRRDNTYGYVGEVLGEDATERYWETFERGRDGMDVGAIRSIWID</sequence>
<keyword evidence="3" id="KW-1185">Reference proteome</keyword>